<accession>A0A6J4PS81</accession>
<protein>
    <submittedName>
        <fullName evidence="2">Uncharacterized protein</fullName>
    </submittedName>
</protein>
<dbReference type="AlphaFoldDB" id="A0A6J4PS81"/>
<keyword evidence="1" id="KW-1133">Transmembrane helix</keyword>
<evidence type="ECO:0000313" key="2">
    <source>
        <dbReference type="EMBL" id="CAA9420280.1"/>
    </source>
</evidence>
<dbReference type="EMBL" id="CADCVA010000193">
    <property type="protein sequence ID" value="CAA9420280.1"/>
    <property type="molecule type" value="Genomic_DNA"/>
</dbReference>
<evidence type="ECO:0000256" key="1">
    <source>
        <dbReference type="SAM" id="Phobius"/>
    </source>
</evidence>
<name>A0A6J4PS81_9ACTN</name>
<reference evidence="2" key="1">
    <citation type="submission" date="2020-02" db="EMBL/GenBank/DDBJ databases">
        <authorList>
            <person name="Meier V. D."/>
        </authorList>
    </citation>
    <scope>NUCLEOTIDE SEQUENCE</scope>
    <source>
        <strain evidence="2">AVDCRST_MAG82</strain>
    </source>
</reference>
<keyword evidence="1" id="KW-0812">Transmembrane</keyword>
<proteinExistence type="predicted"/>
<sequence>MNLFPDTTTGSAKDRHASGPVLAAVCCGLLLVAAAVSLWPGDFSPGEEVISAGAEDIAVSREDAAYPTSDTLRFDGRPEVLYVYLRVEGFAPDGDFGARVDRRTRTSVLGRLLGGDGLRVVQGGAEPLGASGGGVSGVLKFAVRPRSGSHLPAGDYTVEVYNAAGGAERGNPVARKYFVVGG</sequence>
<feature type="transmembrane region" description="Helical" evidence="1">
    <location>
        <begin position="21"/>
        <end position="39"/>
    </location>
</feature>
<keyword evidence="1" id="KW-0472">Membrane</keyword>
<organism evidence="2">
    <name type="scientific">uncultured Rubrobacteraceae bacterium</name>
    <dbReference type="NCBI Taxonomy" id="349277"/>
    <lineage>
        <taxon>Bacteria</taxon>
        <taxon>Bacillati</taxon>
        <taxon>Actinomycetota</taxon>
        <taxon>Rubrobacteria</taxon>
        <taxon>Rubrobacterales</taxon>
        <taxon>Rubrobacteraceae</taxon>
        <taxon>environmental samples</taxon>
    </lineage>
</organism>
<gene>
    <name evidence="2" type="ORF">AVDCRST_MAG82-1377</name>
</gene>